<name>A0A0S6U1Y5_CLOBO</name>
<keyword evidence="1" id="KW-0472">Membrane</keyword>
<dbReference type="EMBL" id="DF384213">
    <property type="protein sequence ID" value="GAE02355.1"/>
    <property type="molecule type" value="Genomic_DNA"/>
</dbReference>
<reference evidence="2" key="1">
    <citation type="submission" date="2013-10" db="EMBL/GenBank/DDBJ databases">
        <title>Draft genome sequence of Clostridium botulinum type B strain Osaka05.</title>
        <authorList>
            <person name="Sakaguchi Y."/>
            <person name="Hosomi K."/>
            <person name="Uchiyama J."/>
            <person name="Ogura Y."/>
            <person name="Sakaguchi M."/>
            <person name="Kohda T."/>
            <person name="Mukamoto M."/>
            <person name="Misawa N."/>
            <person name="Matsuzaki S."/>
            <person name="Hayashi T."/>
            <person name="Kozaki S."/>
        </authorList>
    </citation>
    <scope>NUCLEOTIDE SEQUENCE</scope>
    <source>
        <strain evidence="2">Osaka05</strain>
    </source>
</reference>
<evidence type="ECO:0000256" key="1">
    <source>
        <dbReference type="SAM" id="Phobius"/>
    </source>
</evidence>
<gene>
    <name evidence="2" type="ORF">CBO05C_2045</name>
</gene>
<proteinExistence type="predicted"/>
<accession>A0A0S6U1Y5</accession>
<dbReference type="Proteomes" id="UP000054164">
    <property type="component" value="Unassembled WGS sequence"/>
</dbReference>
<dbReference type="HOGENOM" id="CLU_3268212_0_0_9"/>
<protein>
    <submittedName>
        <fullName evidence="2">Uncharacterized protein</fullName>
    </submittedName>
</protein>
<sequence>MMITKPTTPLEVNNYIYILPNLLGPLTYFIFKYVNGPNKLF</sequence>
<organism evidence="2">
    <name type="scientific">Clostridium botulinum B str. Osaka05</name>
    <dbReference type="NCBI Taxonomy" id="1407017"/>
    <lineage>
        <taxon>Bacteria</taxon>
        <taxon>Bacillati</taxon>
        <taxon>Bacillota</taxon>
        <taxon>Clostridia</taxon>
        <taxon>Eubacteriales</taxon>
        <taxon>Clostridiaceae</taxon>
        <taxon>Clostridium</taxon>
    </lineage>
</organism>
<evidence type="ECO:0000313" key="2">
    <source>
        <dbReference type="EMBL" id="GAE02355.1"/>
    </source>
</evidence>
<feature type="transmembrane region" description="Helical" evidence="1">
    <location>
        <begin position="12"/>
        <end position="31"/>
    </location>
</feature>
<dbReference type="AlphaFoldDB" id="A0A0S6U1Y5"/>
<keyword evidence="1" id="KW-0812">Transmembrane</keyword>
<keyword evidence="1" id="KW-1133">Transmembrane helix</keyword>